<evidence type="ECO:0000313" key="1">
    <source>
        <dbReference type="EMBL" id="GHH88011.1"/>
    </source>
</evidence>
<proteinExistence type="predicted"/>
<evidence type="ECO:0008006" key="3">
    <source>
        <dbReference type="Google" id="ProtNLM"/>
    </source>
</evidence>
<evidence type="ECO:0000313" key="2">
    <source>
        <dbReference type="Proteomes" id="UP000603708"/>
    </source>
</evidence>
<dbReference type="Proteomes" id="UP000603708">
    <property type="component" value="Unassembled WGS sequence"/>
</dbReference>
<protein>
    <recommendedName>
        <fullName evidence="3">AG1 protein</fullName>
    </recommendedName>
</protein>
<name>A0A919GP12_9ACTN</name>
<comment type="caution">
    <text evidence="1">The sequence shown here is derived from an EMBL/GenBank/DDBJ whole genome shotgun (WGS) entry which is preliminary data.</text>
</comment>
<sequence>MRAATQATGRGARMAWDEWEQLKADAARKHATGMQLDQYPGDQGGGDADLVVHQDDLGAVGHEAFVLHGRLGKQADLAAAGAGKDGQGSTQQAAAALKGHHFAMGPALQETVHVWTTQLKSVLQACAHISNHLDHSRKQHGHDDARIAADLRGRDGSAVSVSRLNDLFE</sequence>
<dbReference type="AlphaFoldDB" id="A0A919GP12"/>
<accession>A0A919GP12</accession>
<reference evidence="1" key="2">
    <citation type="submission" date="2020-09" db="EMBL/GenBank/DDBJ databases">
        <authorList>
            <person name="Sun Q."/>
            <person name="Ohkuma M."/>
        </authorList>
    </citation>
    <scope>NUCLEOTIDE SEQUENCE</scope>
    <source>
        <strain evidence="1">JCM 5069</strain>
    </source>
</reference>
<reference evidence="1" key="1">
    <citation type="journal article" date="2014" name="Int. J. Syst. Evol. Microbiol.">
        <title>Complete genome sequence of Corynebacterium casei LMG S-19264T (=DSM 44701T), isolated from a smear-ripened cheese.</title>
        <authorList>
            <consortium name="US DOE Joint Genome Institute (JGI-PGF)"/>
            <person name="Walter F."/>
            <person name="Albersmeier A."/>
            <person name="Kalinowski J."/>
            <person name="Ruckert C."/>
        </authorList>
    </citation>
    <scope>NUCLEOTIDE SEQUENCE</scope>
    <source>
        <strain evidence="1">JCM 5069</strain>
    </source>
</reference>
<organism evidence="1 2">
    <name type="scientific">Streptomyces sulfonofaciens</name>
    <dbReference type="NCBI Taxonomy" id="68272"/>
    <lineage>
        <taxon>Bacteria</taxon>
        <taxon>Bacillati</taxon>
        <taxon>Actinomycetota</taxon>
        <taxon>Actinomycetes</taxon>
        <taxon>Kitasatosporales</taxon>
        <taxon>Streptomycetaceae</taxon>
        <taxon>Streptomyces</taxon>
    </lineage>
</organism>
<keyword evidence="2" id="KW-1185">Reference proteome</keyword>
<dbReference type="EMBL" id="BNCD01000032">
    <property type="protein sequence ID" value="GHH88011.1"/>
    <property type="molecule type" value="Genomic_DNA"/>
</dbReference>
<gene>
    <name evidence="1" type="ORF">GCM10018793_65990</name>
</gene>